<keyword evidence="3" id="KW-1003">Cell membrane</keyword>
<dbReference type="RefSeq" id="WP_117330204.1">
    <property type="nucleotide sequence ID" value="NZ_QUWK01000006.1"/>
</dbReference>
<feature type="transmembrane region" description="Helical" evidence="8">
    <location>
        <begin position="53"/>
        <end position="86"/>
    </location>
</feature>
<feature type="transmembrane region" description="Helical" evidence="8">
    <location>
        <begin position="267"/>
        <end position="289"/>
    </location>
</feature>
<name>A0A372MHV5_9SPIR</name>
<comment type="subcellular location">
    <subcellularLocation>
        <location evidence="1">Cell membrane</location>
        <topology evidence="1">Multi-pass membrane protein</topology>
    </subcellularLocation>
</comment>
<evidence type="ECO:0000256" key="6">
    <source>
        <dbReference type="ARBA" id="ARBA00022989"/>
    </source>
</evidence>
<comment type="caution">
    <text evidence="9">The sequence shown here is derived from an EMBL/GenBank/DDBJ whole genome shotgun (WGS) entry which is preliminary data.</text>
</comment>
<reference evidence="10" key="1">
    <citation type="submission" date="2018-08" db="EMBL/GenBank/DDBJ databases">
        <authorList>
            <person name="Grouzdev D.S."/>
            <person name="Krutkina M.S."/>
        </authorList>
    </citation>
    <scope>NUCLEOTIDE SEQUENCE [LARGE SCALE GENOMIC DNA]</scope>
    <source>
        <strain evidence="10">4-11</strain>
    </source>
</reference>
<dbReference type="InterPro" id="IPR001851">
    <property type="entry name" value="ABC_transp_permease"/>
</dbReference>
<evidence type="ECO:0000256" key="1">
    <source>
        <dbReference type="ARBA" id="ARBA00004651"/>
    </source>
</evidence>
<evidence type="ECO:0000256" key="5">
    <source>
        <dbReference type="ARBA" id="ARBA00022692"/>
    </source>
</evidence>
<feature type="transmembrane region" description="Helical" evidence="8">
    <location>
        <begin position="295"/>
        <end position="312"/>
    </location>
</feature>
<dbReference type="CDD" id="cd06579">
    <property type="entry name" value="TM_PBP1_transp_AraH_like"/>
    <property type="match status" value="1"/>
</dbReference>
<dbReference type="EMBL" id="QUWK01000006">
    <property type="protein sequence ID" value="RFU94978.1"/>
    <property type="molecule type" value="Genomic_DNA"/>
</dbReference>
<accession>A0A372MHV5</accession>
<feature type="transmembrane region" description="Helical" evidence="8">
    <location>
        <begin position="213"/>
        <end position="232"/>
    </location>
</feature>
<dbReference type="GO" id="GO:0005886">
    <property type="term" value="C:plasma membrane"/>
    <property type="evidence" value="ECO:0007669"/>
    <property type="project" value="UniProtKB-SubCell"/>
</dbReference>
<proteinExistence type="predicted"/>
<dbReference type="GO" id="GO:0022857">
    <property type="term" value="F:transmembrane transporter activity"/>
    <property type="evidence" value="ECO:0007669"/>
    <property type="project" value="InterPro"/>
</dbReference>
<sequence>MQYKKKNQINIYDYIVYIVFAIVLLLFALWLGGNFFSASNLLNVTRQTAMVSIMAVAMCFVIASGEIDLSVGAVVALSALTAAWILEKTNNIMFALMGALVLGILIGAINGLLVTLLNIPSFLATLGTSSIIRGFAMWFTATKAISIRNETFNFMFGMGKIKFMPIVFIWTVLVLIIGYIQLTKLSYGKKVLAIGGNQIAARYSGINITKIKILIFSEMGLLSAFAGIIYAARMQTARYTYGQGDEMNVIAAVVLGGTAMSGGKGNIIGAVIGSLLLGVINNGLIIGGLDTSQQQIVRGFIIIIAVAFSTFSRKK</sequence>
<keyword evidence="7 8" id="KW-0472">Membrane</keyword>
<keyword evidence="2" id="KW-0813">Transport</keyword>
<keyword evidence="4" id="KW-0997">Cell inner membrane</keyword>
<dbReference type="Pfam" id="PF02653">
    <property type="entry name" value="BPD_transp_2"/>
    <property type="match status" value="1"/>
</dbReference>
<evidence type="ECO:0000256" key="8">
    <source>
        <dbReference type="SAM" id="Phobius"/>
    </source>
</evidence>
<keyword evidence="5 8" id="KW-0812">Transmembrane</keyword>
<evidence type="ECO:0000313" key="10">
    <source>
        <dbReference type="Proteomes" id="UP000264002"/>
    </source>
</evidence>
<feature type="transmembrane region" description="Helical" evidence="8">
    <location>
        <begin position="163"/>
        <end position="182"/>
    </location>
</feature>
<gene>
    <name evidence="9" type="ORF">DYP60_07075</name>
</gene>
<keyword evidence="10" id="KW-1185">Reference proteome</keyword>
<dbReference type="PANTHER" id="PTHR32196">
    <property type="entry name" value="ABC TRANSPORTER PERMEASE PROTEIN YPHD-RELATED-RELATED"/>
    <property type="match status" value="1"/>
</dbReference>
<evidence type="ECO:0000256" key="3">
    <source>
        <dbReference type="ARBA" id="ARBA00022475"/>
    </source>
</evidence>
<dbReference type="Proteomes" id="UP000264002">
    <property type="component" value="Unassembled WGS sequence"/>
</dbReference>
<dbReference type="AlphaFoldDB" id="A0A372MHV5"/>
<keyword evidence="6 8" id="KW-1133">Transmembrane helix</keyword>
<evidence type="ECO:0000256" key="7">
    <source>
        <dbReference type="ARBA" id="ARBA00023136"/>
    </source>
</evidence>
<evidence type="ECO:0000256" key="2">
    <source>
        <dbReference type="ARBA" id="ARBA00022448"/>
    </source>
</evidence>
<organism evidence="9 10">
    <name type="scientific">Sphaerochaeta halotolerans</name>
    <dbReference type="NCBI Taxonomy" id="2293840"/>
    <lineage>
        <taxon>Bacteria</taxon>
        <taxon>Pseudomonadati</taxon>
        <taxon>Spirochaetota</taxon>
        <taxon>Spirochaetia</taxon>
        <taxon>Spirochaetales</taxon>
        <taxon>Sphaerochaetaceae</taxon>
        <taxon>Sphaerochaeta</taxon>
    </lineage>
</organism>
<dbReference type="PANTHER" id="PTHR32196:SF21">
    <property type="entry name" value="ABC TRANSPORTER PERMEASE PROTEIN YPHD-RELATED"/>
    <property type="match status" value="1"/>
</dbReference>
<feature type="transmembrane region" description="Helical" evidence="8">
    <location>
        <begin position="122"/>
        <end position="142"/>
    </location>
</feature>
<reference evidence="9 10" key="2">
    <citation type="submission" date="2018-09" db="EMBL/GenBank/DDBJ databases">
        <title>Genome of Sphaerochaeta halotolerans strain 4-11.</title>
        <authorList>
            <person name="Nazina T.N."/>
            <person name="Sokolova D.S."/>
        </authorList>
    </citation>
    <scope>NUCLEOTIDE SEQUENCE [LARGE SCALE GENOMIC DNA]</scope>
    <source>
        <strain evidence="9 10">4-11</strain>
    </source>
</reference>
<evidence type="ECO:0000313" key="9">
    <source>
        <dbReference type="EMBL" id="RFU94978.1"/>
    </source>
</evidence>
<protein>
    <submittedName>
        <fullName evidence="9">ABC transporter permease</fullName>
    </submittedName>
</protein>
<feature type="transmembrane region" description="Helical" evidence="8">
    <location>
        <begin position="93"/>
        <end position="116"/>
    </location>
</feature>
<feature type="transmembrane region" description="Helical" evidence="8">
    <location>
        <begin position="12"/>
        <end position="33"/>
    </location>
</feature>
<evidence type="ECO:0000256" key="4">
    <source>
        <dbReference type="ARBA" id="ARBA00022519"/>
    </source>
</evidence>